<evidence type="ECO:0000313" key="3">
    <source>
        <dbReference type="EMBL" id="BES92813.1"/>
    </source>
</evidence>
<sequence>MTPSGQSSAGSSCTSEEGFHPLQPPPEPPSRLYEDDDFDLYADIEPPNSSKLAPPPEPPAALFALDGDEKEVAEGGGNSSPEDSGLVIDDRHDTYDPEMPTSPPTSPGPNNQTTDAKTRETNDGPNRISEPPSFLNRLPPPPSPPDLLDDEFECPNQGMYSKISMEIAKGNENSDEEEILPPPPPPPFGTLDLRTVGQQKRTSIPEQEVFESSSFVNDNVSNDVDFNLANIPQPLDIPVPDGIPFPKTLPKSPNHNILQEDVGINAKVKECAADVESSVAEELMGNVVLDKMRESEDHEETDEEEAVAEEATAVNEEDTSPSTNLHVPAKVLQSKLMDKELSEGELDEDDGPEEQMGDVHQGGQNFFSASASAESNKDHGHMDDDEPQENGSAEKLSDDGVMSDGDTKVEKDASFHCSQGSLSPREDKASHYTLSSVVKKVNSSGSNEGDDMLELACEEERDGLVDITDEEISNYEKSWEMEDCKKRQKGAGLDGLETEAISDCEYPPPESDPVGTEKQEDPTDALSAEDGAVENGNKEEEGEITTEEKVPVQWKKLQKDKLKDRSYRGDKDMKNKEKKKEIIKKKEKRKELERYNVRKLISEKPRRKVDEFGRDISSHSESSSPSLSPVSRGRRSTSKTKKRRSRSPSMSRERMKEQGRSRERARERSRGRTTETSQDRSKEKLPRRERSKERKSRSRSKKRSRRSRSPRKERNRSREKSSRERKKRKKSPSLSCSSCSCSSCEREKRRSKKLTVIVPNESVVTERSREKPKLKYREKQRGSSPKRRKRSSPVPSKEVFTSGDNILVSVNFKSSKSGESMRTKESSQSSRRKKDDESRKKKEKVSKENQPVRSVVADKKSNRRKLNTKNIKPIAIIDLDASPFRETILSPKEVIILTDSDCEDKMAQDGEIQAIPALSITGPKTPPEPHIKFNIINNKQQQLRQMSNPLMELSMEQEDEEDEGDEDENDELNAGHKGPNTPPEPPVPYDPFEPTKSRSPTPGPEADADRRSPADSRGQDEPAQTSHTPPPKQQHEAPKTPSPLHSPPAPKVSDGGGDNGNTIQSEKGVKAPIFPPTTTVTVDSGDDSPAAVGGGGDSPYSPGSSEGDDLFEPPLPTTVPSVPPPTKTKSRLPPLPSVGTQNSKHLLPLPKISSSSSKKRLSKMHKESSKKGAGKKEIGIKLDEDQLKILDELPNSAVEMQVKDKFLKKLNRQERVVEEVKMVLKPHYAKKHVTKEEYKEILRKAVPKICHSRSGEINPIKIHRLIEAYVKKYRHKSAKKKPAVGGPTGAVTLRQNKTKTLWC</sequence>
<feature type="compositionally biased region" description="Pro residues" evidence="1">
    <location>
        <begin position="1040"/>
        <end position="1050"/>
    </location>
</feature>
<feature type="compositionally biased region" description="Basic and acidic residues" evidence="1">
    <location>
        <begin position="405"/>
        <end position="414"/>
    </location>
</feature>
<dbReference type="Proteomes" id="UP001307889">
    <property type="component" value="Chromosome 4"/>
</dbReference>
<feature type="region of interest" description="Disordered" evidence="1">
    <location>
        <begin position="937"/>
        <end position="1175"/>
    </location>
</feature>
<feature type="compositionally biased region" description="Basic residues" evidence="1">
    <location>
        <begin position="782"/>
        <end position="791"/>
    </location>
</feature>
<feature type="compositionally biased region" description="Basic and acidic residues" evidence="1">
    <location>
        <begin position="557"/>
        <end position="580"/>
    </location>
</feature>
<evidence type="ECO:0000259" key="2">
    <source>
        <dbReference type="Pfam" id="PF23030"/>
    </source>
</evidence>
<name>A0ABN7ALJ0_9HEMI</name>
<evidence type="ECO:0000313" key="4">
    <source>
        <dbReference type="Proteomes" id="UP001307889"/>
    </source>
</evidence>
<feature type="compositionally biased region" description="Basic residues" evidence="1">
    <location>
        <begin position="632"/>
        <end position="646"/>
    </location>
</feature>
<dbReference type="PANTHER" id="PTHR12618">
    <property type="entry name" value="PHD AND RING FINGER DOMAIN-CONTAINING PROTEIN 1"/>
    <property type="match status" value="1"/>
</dbReference>
<keyword evidence="4" id="KW-1185">Reference proteome</keyword>
<feature type="compositionally biased region" description="Pro residues" evidence="1">
    <location>
        <begin position="1113"/>
        <end position="1126"/>
    </location>
</feature>
<feature type="compositionally biased region" description="Basic residues" evidence="1">
    <location>
        <begin position="693"/>
        <end position="709"/>
    </location>
</feature>
<proteinExistence type="predicted"/>
<feature type="compositionally biased region" description="Basic and acidic residues" evidence="1">
    <location>
        <begin position="1164"/>
        <end position="1175"/>
    </location>
</feature>
<protein>
    <recommendedName>
        <fullName evidence="2">SFR19-like C-terminal domain-containing protein</fullName>
    </recommendedName>
</protein>
<feature type="compositionally biased region" description="Acidic residues" evidence="1">
    <location>
        <begin position="955"/>
        <end position="971"/>
    </location>
</feature>
<reference evidence="3 4" key="1">
    <citation type="submission" date="2023-09" db="EMBL/GenBank/DDBJ databases">
        <title>Nesidiocoris tenuis whole genome shotgun sequence.</title>
        <authorList>
            <person name="Shibata T."/>
            <person name="Shimoda M."/>
            <person name="Kobayashi T."/>
            <person name="Uehara T."/>
        </authorList>
    </citation>
    <scope>NUCLEOTIDE SEQUENCE [LARGE SCALE GENOMIC DNA]</scope>
    <source>
        <strain evidence="3 4">Japan</strain>
    </source>
</reference>
<feature type="compositionally biased region" description="Basic and acidic residues" evidence="1">
    <location>
        <begin position="651"/>
        <end position="692"/>
    </location>
</feature>
<feature type="domain" description="SFR19-like C-terminal" evidence="2">
    <location>
        <begin position="1200"/>
        <end position="1281"/>
    </location>
</feature>
<feature type="compositionally biased region" description="Basic and acidic residues" evidence="1">
    <location>
        <begin position="589"/>
        <end position="618"/>
    </location>
</feature>
<dbReference type="InterPro" id="IPR057031">
    <property type="entry name" value="SFR19-like_C"/>
</dbReference>
<feature type="compositionally biased region" description="Polar residues" evidence="1">
    <location>
        <begin position="937"/>
        <end position="948"/>
    </location>
</feature>
<feature type="compositionally biased region" description="Basic and acidic residues" evidence="1">
    <location>
        <begin position="710"/>
        <end position="722"/>
    </location>
</feature>
<feature type="compositionally biased region" description="Low complexity" evidence="1">
    <location>
        <begin position="619"/>
        <end position="631"/>
    </location>
</feature>
<dbReference type="Pfam" id="PF23030">
    <property type="entry name" value="SCAF11-like_C"/>
    <property type="match status" value="1"/>
</dbReference>
<feature type="region of interest" description="Disordered" evidence="1">
    <location>
        <begin position="1"/>
        <end position="154"/>
    </location>
</feature>
<dbReference type="InterPro" id="IPR047157">
    <property type="entry name" value="PHRF1/Atg35"/>
</dbReference>
<feature type="compositionally biased region" description="Pro residues" evidence="1">
    <location>
        <begin position="980"/>
        <end position="991"/>
    </location>
</feature>
<accession>A0ABN7ALJ0</accession>
<dbReference type="EMBL" id="AP028912">
    <property type="protein sequence ID" value="BES92813.1"/>
    <property type="molecule type" value="Genomic_DNA"/>
</dbReference>
<dbReference type="PANTHER" id="PTHR12618:SF20">
    <property type="entry name" value="PHD AND RING FINGER DOMAIN-CONTAINING PROTEIN 1"/>
    <property type="match status" value="1"/>
</dbReference>
<evidence type="ECO:0000256" key="1">
    <source>
        <dbReference type="SAM" id="MobiDB-lite"/>
    </source>
</evidence>
<feature type="compositionally biased region" description="Basic and acidic residues" evidence="1">
    <location>
        <begin position="1007"/>
        <end position="1020"/>
    </location>
</feature>
<feature type="compositionally biased region" description="Low complexity" evidence="1">
    <location>
        <begin position="1143"/>
        <end position="1156"/>
    </location>
</feature>
<feature type="compositionally biased region" description="Acidic residues" evidence="1">
    <location>
        <begin position="343"/>
        <end position="356"/>
    </location>
</feature>
<organism evidence="3 4">
    <name type="scientific">Nesidiocoris tenuis</name>
    <dbReference type="NCBI Taxonomy" id="355587"/>
    <lineage>
        <taxon>Eukaryota</taxon>
        <taxon>Metazoa</taxon>
        <taxon>Ecdysozoa</taxon>
        <taxon>Arthropoda</taxon>
        <taxon>Hexapoda</taxon>
        <taxon>Insecta</taxon>
        <taxon>Pterygota</taxon>
        <taxon>Neoptera</taxon>
        <taxon>Paraneoptera</taxon>
        <taxon>Hemiptera</taxon>
        <taxon>Heteroptera</taxon>
        <taxon>Panheteroptera</taxon>
        <taxon>Cimicomorpha</taxon>
        <taxon>Miridae</taxon>
        <taxon>Dicyphina</taxon>
        <taxon>Nesidiocoris</taxon>
    </lineage>
</organism>
<feature type="compositionally biased region" description="Basic and acidic residues" evidence="1">
    <location>
        <begin position="764"/>
        <end position="781"/>
    </location>
</feature>
<gene>
    <name evidence="3" type="ORF">NTJ_05619</name>
</gene>
<feature type="region of interest" description="Disordered" evidence="1">
    <location>
        <begin position="170"/>
        <end position="189"/>
    </location>
</feature>
<feature type="region of interest" description="Disordered" evidence="1">
    <location>
        <begin position="291"/>
        <end position="431"/>
    </location>
</feature>
<feature type="compositionally biased region" description="Acidic residues" evidence="1">
    <location>
        <begin position="297"/>
        <end position="308"/>
    </location>
</feature>
<feature type="region of interest" description="Disordered" evidence="1">
    <location>
        <begin position="490"/>
        <end position="865"/>
    </location>
</feature>
<feature type="compositionally biased region" description="Low complexity" evidence="1">
    <location>
        <begin position="1"/>
        <end position="16"/>
    </location>
</feature>